<dbReference type="AlphaFoldDB" id="A0A158GER0"/>
<dbReference type="InterPro" id="IPR001638">
    <property type="entry name" value="Solute-binding_3/MltF_N"/>
</dbReference>
<accession>A0A158GER0</accession>
<sequence>MTGVNKKRAVSSYFHHHGDAVIRHTLGGLLLVMLCVGRAVAAGPDCSRLFTLALHDHGLLYSADTDTGIDKDFADELIRRSGCRISVSLMSRARIWQLIESGGLDFSLSGIANAERNRFASFAWYFSNKYYLLVRKDAGMGQLADFERSDKFQLGVIRSFRYSDSANRLVDTLAAENRVSQAGGLEPLYEALIHRRIQGMIMEPFDYPALDEKKIRDVTTIIEFNDPAIPHGLIMSKKALSPAEQDKWRALVNEMRADGTVLHIFEKYFKPDLAKSMVDFQAPP</sequence>
<dbReference type="EMBL" id="FCOK02000012">
    <property type="protein sequence ID" value="SAL29870.1"/>
    <property type="molecule type" value="Genomic_DNA"/>
</dbReference>
<protein>
    <submittedName>
        <fullName evidence="2">Bacterial extracellular solute-binding proteins, family 3</fullName>
    </submittedName>
</protein>
<feature type="domain" description="Solute-binding protein family 3/N-terminal" evidence="1">
    <location>
        <begin position="67"/>
        <end position="270"/>
    </location>
</feature>
<name>A0A158GER0_9BURK</name>
<organism evidence="2 3">
    <name type="scientific">Caballeronia udeis</name>
    <dbReference type="NCBI Taxonomy" id="1232866"/>
    <lineage>
        <taxon>Bacteria</taxon>
        <taxon>Pseudomonadati</taxon>
        <taxon>Pseudomonadota</taxon>
        <taxon>Betaproteobacteria</taxon>
        <taxon>Burkholderiales</taxon>
        <taxon>Burkholderiaceae</taxon>
        <taxon>Caballeronia</taxon>
    </lineage>
</organism>
<dbReference type="SUPFAM" id="SSF53850">
    <property type="entry name" value="Periplasmic binding protein-like II"/>
    <property type="match status" value="1"/>
</dbReference>
<evidence type="ECO:0000259" key="1">
    <source>
        <dbReference type="Pfam" id="PF00497"/>
    </source>
</evidence>
<proteinExistence type="predicted"/>
<evidence type="ECO:0000313" key="3">
    <source>
        <dbReference type="Proteomes" id="UP000054683"/>
    </source>
</evidence>
<evidence type="ECO:0000313" key="2">
    <source>
        <dbReference type="EMBL" id="SAL29870.1"/>
    </source>
</evidence>
<gene>
    <name evidence="2" type="ORF">AWB69_02413</name>
</gene>
<dbReference type="Pfam" id="PF00497">
    <property type="entry name" value="SBP_bac_3"/>
    <property type="match status" value="1"/>
</dbReference>
<reference evidence="2 3" key="1">
    <citation type="submission" date="2016-01" db="EMBL/GenBank/DDBJ databases">
        <authorList>
            <person name="Oliw E.H."/>
        </authorList>
    </citation>
    <scope>NUCLEOTIDE SEQUENCE [LARGE SCALE GENOMIC DNA]</scope>
    <source>
        <strain evidence="2">LMG 27134</strain>
    </source>
</reference>
<dbReference type="Proteomes" id="UP000054683">
    <property type="component" value="Unassembled WGS sequence"/>
</dbReference>
<dbReference type="Gene3D" id="3.40.190.10">
    <property type="entry name" value="Periplasmic binding protein-like II"/>
    <property type="match status" value="2"/>
</dbReference>